<sequence length="241" mass="26435">MRQTLSFTPSAKSEFLAGARHTTPLIIAATPFAVIYGALAIANGIPEWVIMAMSIFVFAGASQFIAVALIASGTPFAVIVLTVFVVNLRHLLYSASLMPQLAHVPRLLRVPMAFWMTDETFAIIKHRQTGDNDQAGFIPYYLGSALFMYSNWFFFSWVGMAMGQSIPDIANWGLDVAMVVAFVGIVVPALQRRADWACAFTAAISICLTHDWPHQTGLLFSSLLAIGVAMVIEYLQREVVK</sequence>
<comment type="similarity">
    <text evidence="2">Belongs to the AzlC family.</text>
</comment>
<evidence type="ECO:0000256" key="8">
    <source>
        <dbReference type="SAM" id="Phobius"/>
    </source>
</evidence>
<evidence type="ECO:0000256" key="4">
    <source>
        <dbReference type="ARBA" id="ARBA00022475"/>
    </source>
</evidence>
<name>A0A317CBC9_9GAMM</name>
<feature type="transmembrane region" description="Helical" evidence="8">
    <location>
        <begin position="218"/>
        <end position="235"/>
    </location>
</feature>
<feature type="transmembrane region" description="Helical" evidence="8">
    <location>
        <begin position="136"/>
        <end position="157"/>
    </location>
</feature>
<feature type="transmembrane region" description="Helical" evidence="8">
    <location>
        <begin position="21"/>
        <end position="42"/>
    </location>
</feature>
<evidence type="ECO:0000313" key="10">
    <source>
        <dbReference type="Proteomes" id="UP000245506"/>
    </source>
</evidence>
<protein>
    <submittedName>
        <fullName evidence="9">Branched-chain amino acid ABC transporter permease</fullName>
    </submittedName>
</protein>
<proteinExistence type="inferred from homology"/>
<feature type="transmembrane region" description="Helical" evidence="8">
    <location>
        <begin position="169"/>
        <end position="187"/>
    </location>
</feature>
<dbReference type="RefSeq" id="WP_109823523.1">
    <property type="nucleotide sequence ID" value="NZ_QGKL01000031.1"/>
</dbReference>
<reference evidence="9 10" key="1">
    <citation type="submission" date="2018-05" db="EMBL/GenBank/DDBJ databases">
        <title>Leucothrix arctica sp. nov., isolated from Arctic seawater.</title>
        <authorList>
            <person name="Choi A."/>
            <person name="Baek K."/>
        </authorList>
    </citation>
    <scope>NUCLEOTIDE SEQUENCE [LARGE SCALE GENOMIC DNA]</scope>
    <source>
        <strain evidence="9 10">IMCC9719</strain>
    </source>
</reference>
<keyword evidence="5 8" id="KW-0812">Transmembrane</keyword>
<evidence type="ECO:0000256" key="1">
    <source>
        <dbReference type="ARBA" id="ARBA00004651"/>
    </source>
</evidence>
<keyword evidence="3" id="KW-0813">Transport</keyword>
<dbReference type="EMBL" id="QGKL01000031">
    <property type="protein sequence ID" value="PWQ95944.1"/>
    <property type="molecule type" value="Genomic_DNA"/>
</dbReference>
<keyword evidence="4" id="KW-1003">Cell membrane</keyword>
<comment type="subcellular location">
    <subcellularLocation>
        <location evidence="1">Cell membrane</location>
        <topology evidence="1">Multi-pass membrane protein</topology>
    </subcellularLocation>
</comment>
<evidence type="ECO:0000256" key="5">
    <source>
        <dbReference type="ARBA" id="ARBA00022692"/>
    </source>
</evidence>
<dbReference type="GO" id="GO:0005886">
    <property type="term" value="C:plasma membrane"/>
    <property type="evidence" value="ECO:0007669"/>
    <property type="project" value="UniProtKB-SubCell"/>
</dbReference>
<keyword evidence="7 8" id="KW-0472">Membrane</keyword>
<dbReference type="OrthoDB" id="9803444at2"/>
<evidence type="ECO:0000256" key="2">
    <source>
        <dbReference type="ARBA" id="ARBA00010735"/>
    </source>
</evidence>
<comment type="caution">
    <text evidence="9">The sequence shown here is derived from an EMBL/GenBank/DDBJ whole genome shotgun (WGS) entry which is preliminary data.</text>
</comment>
<dbReference type="InterPro" id="IPR011606">
    <property type="entry name" value="Brnchd-chn_aa_trnsp_permease"/>
</dbReference>
<evidence type="ECO:0000256" key="7">
    <source>
        <dbReference type="ARBA" id="ARBA00023136"/>
    </source>
</evidence>
<evidence type="ECO:0000313" key="9">
    <source>
        <dbReference type="EMBL" id="PWQ95944.1"/>
    </source>
</evidence>
<dbReference type="PANTHER" id="PTHR34979">
    <property type="entry name" value="INNER MEMBRANE PROTEIN YGAZ"/>
    <property type="match status" value="1"/>
</dbReference>
<dbReference type="Proteomes" id="UP000245506">
    <property type="component" value="Unassembled WGS sequence"/>
</dbReference>
<dbReference type="GO" id="GO:1903785">
    <property type="term" value="P:L-valine transmembrane transport"/>
    <property type="evidence" value="ECO:0007669"/>
    <property type="project" value="TreeGrafter"/>
</dbReference>
<dbReference type="PANTHER" id="PTHR34979:SF1">
    <property type="entry name" value="INNER MEMBRANE PROTEIN YGAZ"/>
    <property type="match status" value="1"/>
</dbReference>
<dbReference type="Pfam" id="PF03591">
    <property type="entry name" value="AzlC"/>
    <property type="match status" value="1"/>
</dbReference>
<keyword evidence="10" id="KW-1185">Reference proteome</keyword>
<keyword evidence="6 8" id="KW-1133">Transmembrane helix</keyword>
<gene>
    <name evidence="9" type="ORF">DKT75_11220</name>
</gene>
<organism evidence="9 10">
    <name type="scientific">Leucothrix arctica</name>
    <dbReference type="NCBI Taxonomy" id="1481894"/>
    <lineage>
        <taxon>Bacteria</taxon>
        <taxon>Pseudomonadati</taxon>
        <taxon>Pseudomonadota</taxon>
        <taxon>Gammaproteobacteria</taxon>
        <taxon>Thiotrichales</taxon>
        <taxon>Thiotrichaceae</taxon>
        <taxon>Leucothrix</taxon>
    </lineage>
</organism>
<accession>A0A317CBC9</accession>
<evidence type="ECO:0000256" key="6">
    <source>
        <dbReference type="ARBA" id="ARBA00022989"/>
    </source>
</evidence>
<evidence type="ECO:0000256" key="3">
    <source>
        <dbReference type="ARBA" id="ARBA00022448"/>
    </source>
</evidence>
<dbReference type="AlphaFoldDB" id="A0A317CBC9"/>